<dbReference type="SUPFAM" id="SSF47413">
    <property type="entry name" value="lambda repressor-like DNA-binding domains"/>
    <property type="match status" value="1"/>
</dbReference>
<dbReference type="EMBL" id="SHKL01000001">
    <property type="protein sequence ID" value="RZT84065.1"/>
    <property type="molecule type" value="Genomic_DNA"/>
</dbReference>
<evidence type="ECO:0000313" key="4">
    <source>
        <dbReference type="Proteomes" id="UP000291591"/>
    </source>
</evidence>
<feature type="domain" description="HTH cro/C1-type" evidence="2">
    <location>
        <begin position="29"/>
        <end position="82"/>
    </location>
</feature>
<dbReference type="PROSITE" id="PS50943">
    <property type="entry name" value="HTH_CROC1"/>
    <property type="match status" value="1"/>
</dbReference>
<dbReference type="SMART" id="SM00530">
    <property type="entry name" value="HTH_XRE"/>
    <property type="match status" value="1"/>
</dbReference>
<dbReference type="OrthoDB" id="3403264at2"/>
<dbReference type="Pfam" id="PF13560">
    <property type="entry name" value="HTH_31"/>
    <property type="match status" value="1"/>
</dbReference>
<gene>
    <name evidence="3" type="ORF">EV383_0899</name>
</gene>
<proteinExistence type="predicted"/>
<organism evidence="3 4">
    <name type="scientific">Pseudonocardia sediminis</name>
    <dbReference type="NCBI Taxonomy" id="1397368"/>
    <lineage>
        <taxon>Bacteria</taxon>
        <taxon>Bacillati</taxon>
        <taxon>Actinomycetota</taxon>
        <taxon>Actinomycetes</taxon>
        <taxon>Pseudonocardiales</taxon>
        <taxon>Pseudonocardiaceae</taxon>
        <taxon>Pseudonocardia</taxon>
    </lineage>
</organism>
<feature type="region of interest" description="Disordered" evidence="1">
    <location>
        <begin position="1"/>
        <end position="25"/>
    </location>
</feature>
<dbReference type="RefSeq" id="WP_130288727.1">
    <property type="nucleotide sequence ID" value="NZ_SHKL01000001.1"/>
</dbReference>
<evidence type="ECO:0000313" key="3">
    <source>
        <dbReference type="EMBL" id="RZT84065.1"/>
    </source>
</evidence>
<protein>
    <submittedName>
        <fullName evidence="3">Helix-turn-helix protein</fullName>
    </submittedName>
</protein>
<dbReference type="Gene3D" id="1.10.260.40">
    <property type="entry name" value="lambda repressor-like DNA-binding domains"/>
    <property type="match status" value="1"/>
</dbReference>
<sequence>MTDEVDPAPDPRRPGGDGIAYPDPAGLCRAVRRRADASQREMAERTGLSRSTIARIESGKLIPSLSVLNRILVETDLLLVAVDRNGRVVAPMEDPPDDDLRDGAGKRYPSHLDTIVDPEPGEWWASIYGMAHPPETYHRDRERRDVQRARSQWEVRVARLRAAPPPPTVEAWLRRRARQRELREARRRAGWPDQDS</sequence>
<dbReference type="CDD" id="cd00093">
    <property type="entry name" value="HTH_XRE"/>
    <property type="match status" value="1"/>
</dbReference>
<keyword evidence="4" id="KW-1185">Reference proteome</keyword>
<comment type="caution">
    <text evidence="3">The sequence shown here is derived from an EMBL/GenBank/DDBJ whole genome shotgun (WGS) entry which is preliminary data.</text>
</comment>
<accession>A0A4Q7UQX1</accession>
<dbReference type="InterPro" id="IPR001387">
    <property type="entry name" value="Cro/C1-type_HTH"/>
</dbReference>
<evidence type="ECO:0000259" key="2">
    <source>
        <dbReference type="PROSITE" id="PS50943"/>
    </source>
</evidence>
<dbReference type="AlphaFoldDB" id="A0A4Q7UQX1"/>
<dbReference type="InterPro" id="IPR010982">
    <property type="entry name" value="Lambda_DNA-bd_dom_sf"/>
</dbReference>
<dbReference type="GO" id="GO:0003677">
    <property type="term" value="F:DNA binding"/>
    <property type="evidence" value="ECO:0007669"/>
    <property type="project" value="InterPro"/>
</dbReference>
<reference evidence="3 4" key="1">
    <citation type="submission" date="2019-02" db="EMBL/GenBank/DDBJ databases">
        <title>Sequencing the genomes of 1000 actinobacteria strains.</title>
        <authorList>
            <person name="Klenk H.-P."/>
        </authorList>
    </citation>
    <scope>NUCLEOTIDE SEQUENCE [LARGE SCALE GENOMIC DNA]</scope>
    <source>
        <strain evidence="3 4">DSM 45779</strain>
    </source>
</reference>
<dbReference type="Proteomes" id="UP000291591">
    <property type="component" value="Unassembled WGS sequence"/>
</dbReference>
<name>A0A4Q7UQX1_PSEST</name>
<evidence type="ECO:0000256" key="1">
    <source>
        <dbReference type="SAM" id="MobiDB-lite"/>
    </source>
</evidence>